<dbReference type="OrthoDB" id="18529at2759"/>
<dbReference type="GO" id="GO:0003735">
    <property type="term" value="F:structural constituent of ribosome"/>
    <property type="evidence" value="ECO:0007669"/>
    <property type="project" value="InterPro"/>
</dbReference>
<dbReference type="AlphaFoldDB" id="A0A8J5QG49"/>
<dbReference type="Pfam" id="PF18126">
    <property type="entry name" value="Mitoc_mL59"/>
    <property type="match status" value="1"/>
</dbReference>
<name>A0A8J5QG49_9ASCO</name>
<comment type="caution">
    <text evidence="2">The sequence shown here is derived from an EMBL/GenBank/DDBJ whole genome shotgun (WGS) entry which is preliminary data.</text>
</comment>
<dbReference type="InterPro" id="IPR040922">
    <property type="entry name" value="Ribosomal_mL59_dom"/>
</dbReference>
<evidence type="ECO:0000313" key="3">
    <source>
        <dbReference type="Proteomes" id="UP000694255"/>
    </source>
</evidence>
<feature type="domain" description="Large ribosomal subunit protein mL59" evidence="1">
    <location>
        <begin position="14"/>
        <end position="137"/>
    </location>
</feature>
<protein>
    <submittedName>
        <fullName evidence="2">MRPL25</fullName>
    </submittedName>
</protein>
<dbReference type="GO" id="GO:0005762">
    <property type="term" value="C:mitochondrial large ribosomal subunit"/>
    <property type="evidence" value="ECO:0007669"/>
    <property type="project" value="InterPro"/>
</dbReference>
<sequence>MSLTPKEAFAKLPQKLHKFFMKYPPRPFAQYADKPSTVDDPLKNPFMPNKTKTGVWHTAKYSRRRSADLYKLAYKFGIHTLLPPTPRKFYEDKYENKNWMRGVLYNKKSKRERERPEKLASKEEALAKMDETILAARPEFKKKFAKLEEKRKKAWY</sequence>
<proteinExistence type="predicted"/>
<keyword evidence="3" id="KW-1185">Reference proteome</keyword>
<dbReference type="GeneID" id="73469426"/>
<dbReference type="PANTHER" id="PTHR28041:SF1">
    <property type="entry name" value="LARGE RIBOSOMAL SUBUNIT PROTEIN ML59"/>
    <property type="match status" value="1"/>
</dbReference>
<organism evidence="2 3">
    <name type="scientific">[Candida] subhashii</name>
    <dbReference type="NCBI Taxonomy" id="561895"/>
    <lineage>
        <taxon>Eukaryota</taxon>
        <taxon>Fungi</taxon>
        <taxon>Dikarya</taxon>
        <taxon>Ascomycota</taxon>
        <taxon>Saccharomycotina</taxon>
        <taxon>Pichiomycetes</taxon>
        <taxon>Debaryomycetaceae</taxon>
        <taxon>Spathaspora</taxon>
    </lineage>
</organism>
<dbReference type="Proteomes" id="UP000694255">
    <property type="component" value="Unassembled WGS sequence"/>
</dbReference>
<evidence type="ECO:0000313" key="2">
    <source>
        <dbReference type="EMBL" id="KAG7663876.1"/>
    </source>
</evidence>
<dbReference type="RefSeq" id="XP_049264108.1">
    <property type="nucleotide sequence ID" value="XM_049406395.1"/>
</dbReference>
<evidence type="ECO:0000259" key="1">
    <source>
        <dbReference type="Pfam" id="PF18126"/>
    </source>
</evidence>
<dbReference type="EMBL" id="JAGSYN010000115">
    <property type="protein sequence ID" value="KAG7663876.1"/>
    <property type="molecule type" value="Genomic_DNA"/>
</dbReference>
<reference evidence="2 3" key="1">
    <citation type="journal article" date="2021" name="DNA Res.">
        <title>Genome analysis of Candida subhashii reveals its hybrid nature and dual mitochondrial genome conformations.</title>
        <authorList>
            <person name="Mixao V."/>
            <person name="Hegedusova E."/>
            <person name="Saus E."/>
            <person name="Pryszcz L.P."/>
            <person name="Cillingova A."/>
            <person name="Nosek J."/>
            <person name="Gabaldon T."/>
        </authorList>
    </citation>
    <scope>NUCLEOTIDE SEQUENCE [LARGE SCALE GENOMIC DNA]</scope>
    <source>
        <strain evidence="2 3">CBS 10753</strain>
    </source>
</reference>
<accession>A0A8J5QG49</accession>
<gene>
    <name evidence="2" type="ORF">J8A68_002625</name>
</gene>
<dbReference type="InterPro" id="IPR037507">
    <property type="entry name" value="Ribosomal_mL59"/>
</dbReference>
<dbReference type="PANTHER" id="PTHR28041">
    <property type="entry name" value="54S RIBOSOMAL PROTEIN L25, MITOCHONDRIAL"/>
    <property type="match status" value="1"/>
</dbReference>